<sequence length="94" mass="10915">MPNPLPCRWFEFGSGEWRSIFGMMSRRFSMYICAWMGSFRDRQRFGKLPDFDNGKNVTLADVASSKGPSAVLTQTTLFSKERLFFFIQMRGIII</sequence>
<evidence type="ECO:0000313" key="1">
    <source>
        <dbReference type="EMBL" id="GIY52873.1"/>
    </source>
</evidence>
<protein>
    <submittedName>
        <fullName evidence="1">Uncharacterized protein</fullName>
    </submittedName>
</protein>
<gene>
    <name evidence="1" type="ORF">CDAR_476901</name>
</gene>
<proteinExistence type="predicted"/>
<evidence type="ECO:0000313" key="2">
    <source>
        <dbReference type="Proteomes" id="UP001054837"/>
    </source>
</evidence>
<accession>A0AAV4U551</accession>
<name>A0AAV4U551_9ARAC</name>
<reference evidence="1 2" key="1">
    <citation type="submission" date="2021-06" db="EMBL/GenBank/DDBJ databases">
        <title>Caerostris darwini draft genome.</title>
        <authorList>
            <person name="Kono N."/>
            <person name="Arakawa K."/>
        </authorList>
    </citation>
    <scope>NUCLEOTIDE SEQUENCE [LARGE SCALE GENOMIC DNA]</scope>
</reference>
<dbReference type="EMBL" id="BPLQ01010722">
    <property type="protein sequence ID" value="GIY52873.1"/>
    <property type="molecule type" value="Genomic_DNA"/>
</dbReference>
<keyword evidence="2" id="KW-1185">Reference proteome</keyword>
<organism evidence="1 2">
    <name type="scientific">Caerostris darwini</name>
    <dbReference type="NCBI Taxonomy" id="1538125"/>
    <lineage>
        <taxon>Eukaryota</taxon>
        <taxon>Metazoa</taxon>
        <taxon>Ecdysozoa</taxon>
        <taxon>Arthropoda</taxon>
        <taxon>Chelicerata</taxon>
        <taxon>Arachnida</taxon>
        <taxon>Araneae</taxon>
        <taxon>Araneomorphae</taxon>
        <taxon>Entelegynae</taxon>
        <taxon>Araneoidea</taxon>
        <taxon>Araneidae</taxon>
        <taxon>Caerostris</taxon>
    </lineage>
</organism>
<dbReference type="Proteomes" id="UP001054837">
    <property type="component" value="Unassembled WGS sequence"/>
</dbReference>
<comment type="caution">
    <text evidence="1">The sequence shown here is derived from an EMBL/GenBank/DDBJ whole genome shotgun (WGS) entry which is preliminary data.</text>
</comment>
<dbReference type="AlphaFoldDB" id="A0AAV4U551"/>